<dbReference type="Gene3D" id="3.40.30.10">
    <property type="entry name" value="Glutaredoxin"/>
    <property type="match status" value="1"/>
</dbReference>
<dbReference type="PANTHER" id="PTHR44051:SF8">
    <property type="entry name" value="GLUTATHIONE S-TRANSFERASE GSTA"/>
    <property type="match status" value="1"/>
</dbReference>
<feature type="domain" description="GST N-terminal" evidence="2">
    <location>
        <begin position="11"/>
        <end position="102"/>
    </location>
</feature>
<evidence type="ECO:0000313" key="3">
    <source>
        <dbReference type="EMBL" id="RPD62493.1"/>
    </source>
</evidence>
<name>A0A5C2SFE4_9APHY</name>
<evidence type="ECO:0000256" key="1">
    <source>
        <dbReference type="ARBA" id="ARBA00007409"/>
    </source>
</evidence>
<dbReference type="SUPFAM" id="SSF52833">
    <property type="entry name" value="Thioredoxin-like"/>
    <property type="match status" value="1"/>
</dbReference>
<dbReference type="Pfam" id="PF13409">
    <property type="entry name" value="GST_N_2"/>
    <property type="match status" value="1"/>
</dbReference>
<dbReference type="InterPro" id="IPR004045">
    <property type="entry name" value="Glutathione_S-Trfase_N"/>
</dbReference>
<sequence length="265" mass="30144">MPEPIVLYDIPGVTAKVKAWSPNTWKTRYCLNIKGIPYKTVWVEYPDIEALCKKIGASATDKRTDGTPLYTLPVIYDPNTKTAVSESATIARYLDRTYPDTPRLIPAEADALVSAFIDAFWAALDWQFEPIILPVETSILRPASRPYFRETREKKLGCKLEEAAPPGSAKHAQCWEGVQKGVHKMAGWLDADGQEKRFFMGDKMGITYADIMLASFFMWFKMSFGDESQEWRRIMSWDGGRWAGFMSAFERYEAVVEGEEVVLRP</sequence>
<proteinExistence type="inferred from homology"/>
<protein>
    <recommendedName>
        <fullName evidence="2">GST N-terminal domain-containing protein</fullName>
    </recommendedName>
</protein>
<dbReference type="PROSITE" id="PS50404">
    <property type="entry name" value="GST_NTER"/>
    <property type="match status" value="1"/>
</dbReference>
<gene>
    <name evidence="3" type="ORF">L227DRAFT_651995</name>
</gene>
<dbReference type="OrthoDB" id="4951845at2759"/>
<organism evidence="3 4">
    <name type="scientific">Lentinus tigrinus ALCF2SS1-6</name>
    <dbReference type="NCBI Taxonomy" id="1328759"/>
    <lineage>
        <taxon>Eukaryota</taxon>
        <taxon>Fungi</taxon>
        <taxon>Dikarya</taxon>
        <taxon>Basidiomycota</taxon>
        <taxon>Agaricomycotina</taxon>
        <taxon>Agaricomycetes</taxon>
        <taxon>Polyporales</taxon>
        <taxon>Polyporaceae</taxon>
        <taxon>Lentinus</taxon>
    </lineage>
</organism>
<dbReference type="EMBL" id="ML122259">
    <property type="protein sequence ID" value="RPD62493.1"/>
    <property type="molecule type" value="Genomic_DNA"/>
</dbReference>
<keyword evidence="4" id="KW-1185">Reference proteome</keyword>
<dbReference type="InterPro" id="IPR036282">
    <property type="entry name" value="Glutathione-S-Trfase_C_sf"/>
</dbReference>
<accession>A0A5C2SFE4</accession>
<dbReference type="InterPro" id="IPR054416">
    <property type="entry name" value="GST_UstS-like_C"/>
</dbReference>
<dbReference type="SUPFAM" id="SSF47616">
    <property type="entry name" value="GST C-terminal domain-like"/>
    <property type="match status" value="1"/>
</dbReference>
<dbReference type="InterPro" id="IPR036249">
    <property type="entry name" value="Thioredoxin-like_sf"/>
</dbReference>
<reference evidence="3" key="1">
    <citation type="journal article" date="2018" name="Genome Biol. Evol.">
        <title>Genomics and development of Lentinus tigrinus, a white-rot wood-decaying mushroom with dimorphic fruiting bodies.</title>
        <authorList>
            <person name="Wu B."/>
            <person name="Xu Z."/>
            <person name="Knudson A."/>
            <person name="Carlson A."/>
            <person name="Chen N."/>
            <person name="Kovaka S."/>
            <person name="LaButti K."/>
            <person name="Lipzen A."/>
            <person name="Pennachio C."/>
            <person name="Riley R."/>
            <person name="Schakwitz W."/>
            <person name="Umezawa K."/>
            <person name="Ohm R.A."/>
            <person name="Grigoriev I.V."/>
            <person name="Nagy L.G."/>
            <person name="Gibbons J."/>
            <person name="Hibbett D."/>
        </authorList>
    </citation>
    <scope>NUCLEOTIDE SEQUENCE [LARGE SCALE GENOMIC DNA]</scope>
    <source>
        <strain evidence="3">ALCF2SS1-6</strain>
    </source>
</reference>
<evidence type="ECO:0000313" key="4">
    <source>
        <dbReference type="Proteomes" id="UP000313359"/>
    </source>
</evidence>
<evidence type="ECO:0000259" key="2">
    <source>
        <dbReference type="PROSITE" id="PS50404"/>
    </source>
</evidence>
<dbReference type="PANTHER" id="PTHR44051">
    <property type="entry name" value="GLUTATHIONE S-TRANSFERASE-RELATED"/>
    <property type="match status" value="1"/>
</dbReference>
<comment type="similarity">
    <text evidence="1">Belongs to the GST superfamily.</text>
</comment>
<dbReference type="Pfam" id="PF22041">
    <property type="entry name" value="GST_C_7"/>
    <property type="match status" value="1"/>
</dbReference>
<dbReference type="Gene3D" id="1.20.1050.10">
    <property type="match status" value="1"/>
</dbReference>
<dbReference type="AlphaFoldDB" id="A0A5C2SFE4"/>
<dbReference type="Proteomes" id="UP000313359">
    <property type="component" value="Unassembled WGS sequence"/>
</dbReference>
<dbReference type="STRING" id="1328759.A0A5C2SFE4"/>